<evidence type="ECO:0000256" key="3">
    <source>
        <dbReference type="SAM" id="Coils"/>
    </source>
</evidence>
<dbReference type="NCBIfam" id="TIGR00103">
    <property type="entry name" value="DNA_YbaB_EbfC"/>
    <property type="match status" value="1"/>
</dbReference>
<dbReference type="PANTHER" id="PTHR33449">
    <property type="entry name" value="NUCLEOID-ASSOCIATED PROTEIN YBAB"/>
    <property type="match status" value="1"/>
</dbReference>
<gene>
    <name evidence="4" type="primary">ybaB</name>
    <name evidence="4" type="ORF">Pan97_24230</name>
</gene>
<evidence type="ECO:0000313" key="4">
    <source>
        <dbReference type="EMBL" id="QDU75391.1"/>
    </source>
</evidence>
<comment type="subunit">
    <text evidence="2">Homodimer.</text>
</comment>
<keyword evidence="3" id="KW-0175">Coiled coil</keyword>
<dbReference type="PANTHER" id="PTHR33449:SF1">
    <property type="entry name" value="NUCLEOID-ASSOCIATED PROTEIN YBAB"/>
    <property type="match status" value="1"/>
</dbReference>
<comment type="function">
    <text evidence="2">Binds to DNA and alters its conformation. May be involved in regulation of gene expression, nucleoid organization and DNA protection.</text>
</comment>
<evidence type="ECO:0000313" key="5">
    <source>
        <dbReference type="Proteomes" id="UP000318626"/>
    </source>
</evidence>
<proteinExistence type="inferred from homology"/>
<feature type="coiled-coil region" evidence="3">
    <location>
        <begin position="8"/>
        <end position="35"/>
    </location>
</feature>
<dbReference type="RefSeq" id="WP_196782367.1">
    <property type="nucleotide sequence ID" value="NZ_CP036289.1"/>
</dbReference>
<keyword evidence="2" id="KW-0963">Cytoplasm</keyword>
<dbReference type="AlphaFoldDB" id="A0A518C840"/>
<dbReference type="EMBL" id="CP036289">
    <property type="protein sequence ID" value="QDU75391.1"/>
    <property type="molecule type" value="Genomic_DNA"/>
</dbReference>
<keyword evidence="1 2" id="KW-0238">DNA-binding</keyword>
<dbReference type="GO" id="GO:0005829">
    <property type="term" value="C:cytosol"/>
    <property type="evidence" value="ECO:0007669"/>
    <property type="project" value="TreeGrafter"/>
</dbReference>
<dbReference type="PIRSF" id="PIRSF004555">
    <property type="entry name" value="UCP004555"/>
    <property type="match status" value="1"/>
</dbReference>
<dbReference type="KEGG" id="bvo:Pan97_24230"/>
<comment type="similarity">
    <text evidence="2">Belongs to the YbaB/EbfC family.</text>
</comment>
<dbReference type="InterPro" id="IPR036894">
    <property type="entry name" value="YbaB-like_sf"/>
</dbReference>
<dbReference type="SUPFAM" id="SSF82607">
    <property type="entry name" value="YbaB-like"/>
    <property type="match status" value="1"/>
</dbReference>
<keyword evidence="5" id="KW-1185">Reference proteome</keyword>
<dbReference type="HAMAP" id="MF_00274">
    <property type="entry name" value="DNA_YbaB_EbfC"/>
    <property type="match status" value="1"/>
</dbReference>
<dbReference type="InterPro" id="IPR004401">
    <property type="entry name" value="YbaB/EbfC"/>
</dbReference>
<organism evidence="4 5">
    <name type="scientific">Bremerella volcania</name>
    <dbReference type="NCBI Taxonomy" id="2527984"/>
    <lineage>
        <taxon>Bacteria</taxon>
        <taxon>Pseudomonadati</taxon>
        <taxon>Planctomycetota</taxon>
        <taxon>Planctomycetia</taxon>
        <taxon>Pirellulales</taxon>
        <taxon>Pirellulaceae</taxon>
        <taxon>Bremerella</taxon>
    </lineage>
</organism>
<dbReference type="GO" id="GO:0003677">
    <property type="term" value="F:DNA binding"/>
    <property type="evidence" value="ECO:0007669"/>
    <property type="project" value="UniProtKB-UniRule"/>
</dbReference>
<protein>
    <recommendedName>
        <fullName evidence="2">Nucleoid-associated protein Pan97_24230</fullName>
    </recommendedName>
</protein>
<reference evidence="5" key="1">
    <citation type="submission" date="2019-02" db="EMBL/GenBank/DDBJ databases">
        <title>Deep-cultivation of Planctomycetes and their phenomic and genomic characterization uncovers novel biology.</title>
        <authorList>
            <person name="Wiegand S."/>
            <person name="Jogler M."/>
            <person name="Boedeker C."/>
            <person name="Pinto D."/>
            <person name="Vollmers J."/>
            <person name="Rivas-Marin E."/>
            <person name="Kohn T."/>
            <person name="Peeters S.H."/>
            <person name="Heuer A."/>
            <person name="Rast P."/>
            <person name="Oberbeckmann S."/>
            <person name="Bunk B."/>
            <person name="Jeske O."/>
            <person name="Meyerdierks A."/>
            <person name="Storesund J.E."/>
            <person name="Kallscheuer N."/>
            <person name="Luecker S."/>
            <person name="Lage O.M."/>
            <person name="Pohl T."/>
            <person name="Merkel B.J."/>
            <person name="Hornburger P."/>
            <person name="Mueller R.-W."/>
            <person name="Bruemmer F."/>
            <person name="Labrenz M."/>
            <person name="Spormann A.M."/>
            <person name="Op den Camp H."/>
            <person name="Overmann J."/>
            <person name="Amann R."/>
            <person name="Jetten M.S.M."/>
            <person name="Mascher T."/>
            <person name="Medema M.H."/>
            <person name="Devos D.P."/>
            <person name="Kaster A.-K."/>
            <person name="Ovreas L."/>
            <person name="Rohde M."/>
            <person name="Galperin M.Y."/>
            <person name="Jogler C."/>
        </authorList>
    </citation>
    <scope>NUCLEOTIDE SEQUENCE [LARGE SCALE GENOMIC DNA]</scope>
    <source>
        <strain evidence="5">Pan97</strain>
    </source>
</reference>
<comment type="subcellular location">
    <subcellularLocation>
        <location evidence="2">Cytoplasm</location>
        <location evidence="2">Nucleoid</location>
    </subcellularLocation>
</comment>
<sequence>MFKNLGNIASMMQQAQQVGQDMKAMQEELRNKRVKGTAGAGLVEAICTGHGQLVSITIDPKLIADGDKDLIEELIPQAVNDAQAKGKELHQEMMQSVTSGLNVPGLDQALAQFGQ</sequence>
<evidence type="ECO:0000256" key="2">
    <source>
        <dbReference type="HAMAP-Rule" id="MF_00274"/>
    </source>
</evidence>
<evidence type="ECO:0000256" key="1">
    <source>
        <dbReference type="ARBA" id="ARBA00023125"/>
    </source>
</evidence>
<dbReference type="Pfam" id="PF02575">
    <property type="entry name" value="YbaB_DNA_bd"/>
    <property type="match status" value="1"/>
</dbReference>
<dbReference type="GO" id="GO:0043590">
    <property type="term" value="C:bacterial nucleoid"/>
    <property type="evidence" value="ECO:0007669"/>
    <property type="project" value="UniProtKB-UniRule"/>
</dbReference>
<accession>A0A518C840</accession>
<dbReference type="Gene3D" id="3.30.1310.10">
    <property type="entry name" value="Nucleoid-associated protein YbaB-like domain"/>
    <property type="match status" value="1"/>
</dbReference>
<dbReference type="Proteomes" id="UP000318626">
    <property type="component" value="Chromosome"/>
</dbReference>
<name>A0A518C840_9BACT</name>